<evidence type="ECO:0000313" key="8">
    <source>
        <dbReference type="Proteomes" id="UP001162483"/>
    </source>
</evidence>
<dbReference type="PROSITE" id="PS00046">
    <property type="entry name" value="HISTONE_H2A"/>
    <property type="match status" value="1"/>
</dbReference>
<dbReference type="InterPro" id="IPR002119">
    <property type="entry name" value="Histone_H2A"/>
</dbReference>
<evidence type="ECO:0000256" key="5">
    <source>
        <dbReference type="ARBA" id="ARBA00022990"/>
    </source>
</evidence>
<dbReference type="PANTHER" id="PTHR23430">
    <property type="entry name" value="HISTONE H2A"/>
    <property type="match status" value="1"/>
</dbReference>
<comment type="caution">
    <text evidence="7">The sequence shown here is derived from an EMBL/GenBank/DDBJ whole genome shotgun (WGS) entry which is preliminary data.</text>
</comment>
<name>A0ABN9D8L2_9NEOB</name>
<organism evidence="7 8">
    <name type="scientific">Staurois parvus</name>
    <dbReference type="NCBI Taxonomy" id="386267"/>
    <lineage>
        <taxon>Eukaryota</taxon>
        <taxon>Metazoa</taxon>
        <taxon>Chordata</taxon>
        <taxon>Craniata</taxon>
        <taxon>Vertebrata</taxon>
        <taxon>Euteleostomi</taxon>
        <taxon>Amphibia</taxon>
        <taxon>Batrachia</taxon>
        <taxon>Anura</taxon>
        <taxon>Neobatrachia</taxon>
        <taxon>Ranoidea</taxon>
        <taxon>Ranidae</taxon>
        <taxon>Staurois</taxon>
    </lineage>
</organism>
<feature type="non-terminal residue" evidence="7">
    <location>
        <position position="1"/>
    </location>
</feature>
<keyword evidence="5" id="KW-0007">Acetylation</keyword>
<dbReference type="InterPro" id="IPR032458">
    <property type="entry name" value="Histone_H2A_CS"/>
</dbReference>
<keyword evidence="4" id="KW-0158">Chromosome</keyword>
<proteinExistence type="inferred from homology"/>
<gene>
    <name evidence="7" type="ORF">SPARVUS_LOCUS6823795</name>
</gene>
<keyword evidence="6" id="KW-0539">Nucleus</keyword>
<dbReference type="Proteomes" id="UP001162483">
    <property type="component" value="Unassembled WGS sequence"/>
</dbReference>
<evidence type="ECO:0008006" key="9">
    <source>
        <dbReference type="Google" id="ProtNLM"/>
    </source>
</evidence>
<evidence type="ECO:0000256" key="3">
    <source>
        <dbReference type="ARBA" id="ARBA00010691"/>
    </source>
</evidence>
<protein>
    <recommendedName>
        <fullName evidence="9">Histone H2A</fullName>
    </recommendedName>
</protein>
<dbReference type="Gene3D" id="1.10.20.10">
    <property type="entry name" value="Histone, subunit A"/>
    <property type="match status" value="1"/>
</dbReference>
<reference evidence="7" key="1">
    <citation type="submission" date="2023-05" db="EMBL/GenBank/DDBJ databases">
        <authorList>
            <person name="Stuckert A."/>
        </authorList>
    </citation>
    <scope>NUCLEOTIDE SEQUENCE</scope>
</reference>
<accession>A0ABN9D8L2</accession>
<comment type="subcellular location">
    <subcellularLocation>
        <location evidence="2">Chromosome</location>
    </subcellularLocation>
    <subcellularLocation>
        <location evidence="1">Nucleus</location>
    </subcellularLocation>
</comment>
<dbReference type="EMBL" id="CATNWA010014196">
    <property type="protein sequence ID" value="CAI9568869.1"/>
    <property type="molecule type" value="Genomic_DNA"/>
</dbReference>
<evidence type="ECO:0000256" key="4">
    <source>
        <dbReference type="ARBA" id="ARBA00022454"/>
    </source>
</evidence>
<keyword evidence="8" id="KW-1185">Reference proteome</keyword>
<evidence type="ECO:0000256" key="2">
    <source>
        <dbReference type="ARBA" id="ARBA00004286"/>
    </source>
</evidence>
<sequence length="63" mass="6888">SSWAGLQFPVSHVHHLLRKGNYVEQVGARAPVYLMLELAGNAANRKKKTALSPDTTKLATTRS</sequence>
<evidence type="ECO:0000256" key="6">
    <source>
        <dbReference type="ARBA" id="ARBA00023242"/>
    </source>
</evidence>
<evidence type="ECO:0000313" key="7">
    <source>
        <dbReference type="EMBL" id="CAI9568869.1"/>
    </source>
</evidence>
<dbReference type="SUPFAM" id="SSF47113">
    <property type="entry name" value="Histone-fold"/>
    <property type="match status" value="1"/>
</dbReference>
<dbReference type="InterPro" id="IPR009072">
    <property type="entry name" value="Histone-fold"/>
</dbReference>
<evidence type="ECO:0000256" key="1">
    <source>
        <dbReference type="ARBA" id="ARBA00004123"/>
    </source>
</evidence>
<comment type="similarity">
    <text evidence="3">Belongs to the histone H2A family.</text>
</comment>